<proteinExistence type="predicted"/>
<evidence type="ECO:0000313" key="2">
    <source>
        <dbReference type="EMBL" id="MFC0673822.1"/>
    </source>
</evidence>
<name>A0ABV6RA08_9MICO</name>
<keyword evidence="1" id="KW-1133">Transmembrane helix</keyword>
<comment type="caution">
    <text evidence="2">The sequence shown here is derived from an EMBL/GenBank/DDBJ whole genome shotgun (WGS) entry which is preliminary data.</text>
</comment>
<protein>
    <submittedName>
        <fullName evidence="2">Uncharacterized protein</fullName>
    </submittedName>
</protein>
<keyword evidence="1" id="KW-0812">Transmembrane</keyword>
<gene>
    <name evidence="2" type="ORF">ACFFF6_07630</name>
</gene>
<dbReference type="RefSeq" id="WP_376979697.1">
    <property type="nucleotide sequence ID" value="NZ_JBHLSV010000007.1"/>
</dbReference>
<feature type="transmembrane region" description="Helical" evidence="1">
    <location>
        <begin position="6"/>
        <end position="23"/>
    </location>
</feature>
<sequence>MDLYLATLQVVPMLFIALFLDRRHDADDARAASPFLRFFHLTIAILGLLAFSLSVFVVGAEITPPAWMGSIVSAALACAMAALSSQVLLVLRRSSAEG</sequence>
<accession>A0ABV6RA08</accession>
<keyword evidence="3" id="KW-1185">Reference proteome</keyword>
<organism evidence="2 3">
    <name type="scientific">Brachybacterium hainanense</name>
    <dbReference type="NCBI Taxonomy" id="1541174"/>
    <lineage>
        <taxon>Bacteria</taxon>
        <taxon>Bacillati</taxon>
        <taxon>Actinomycetota</taxon>
        <taxon>Actinomycetes</taxon>
        <taxon>Micrococcales</taxon>
        <taxon>Dermabacteraceae</taxon>
        <taxon>Brachybacterium</taxon>
    </lineage>
</organism>
<feature type="transmembrane region" description="Helical" evidence="1">
    <location>
        <begin position="35"/>
        <end position="60"/>
    </location>
</feature>
<evidence type="ECO:0000313" key="3">
    <source>
        <dbReference type="Proteomes" id="UP001589793"/>
    </source>
</evidence>
<dbReference type="EMBL" id="JBHLSV010000007">
    <property type="protein sequence ID" value="MFC0673822.1"/>
    <property type="molecule type" value="Genomic_DNA"/>
</dbReference>
<dbReference type="Proteomes" id="UP001589793">
    <property type="component" value="Unassembled WGS sequence"/>
</dbReference>
<evidence type="ECO:0000256" key="1">
    <source>
        <dbReference type="SAM" id="Phobius"/>
    </source>
</evidence>
<feature type="transmembrane region" description="Helical" evidence="1">
    <location>
        <begin position="66"/>
        <end position="91"/>
    </location>
</feature>
<keyword evidence="1" id="KW-0472">Membrane</keyword>
<reference evidence="2 3" key="1">
    <citation type="submission" date="2024-09" db="EMBL/GenBank/DDBJ databases">
        <authorList>
            <person name="Sun Q."/>
            <person name="Mori K."/>
        </authorList>
    </citation>
    <scope>NUCLEOTIDE SEQUENCE [LARGE SCALE GENOMIC DNA]</scope>
    <source>
        <strain evidence="2 3">CICC 10874</strain>
    </source>
</reference>